<evidence type="ECO:0000256" key="1">
    <source>
        <dbReference type="SAM" id="MobiDB-lite"/>
    </source>
</evidence>
<name>A0A7N2MXC7_QUELO</name>
<reference evidence="4 5" key="1">
    <citation type="journal article" date="2016" name="G3 (Bethesda)">
        <title>First Draft Assembly and Annotation of the Genome of a California Endemic Oak Quercus lobata Nee (Fagaceae).</title>
        <authorList>
            <person name="Sork V.L."/>
            <person name="Fitz-Gibbon S.T."/>
            <person name="Puiu D."/>
            <person name="Crepeau M."/>
            <person name="Gugger P.F."/>
            <person name="Sherman R."/>
            <person name="Stevens K."/>
            <person name="Langley C.H."/>
            <person name="Pellegrini M."/>
            <person name="Salzberg S.L."/>
        </authorList>
    </citation>
    <scope>NUCLEOTIDE SEQUENCE [LARGE SCALE GENOMIC DNA]</scope>
    <source>
        <strain evidence="4 5">cv. SW786</strain>
    </source>
</reference>
<accession>A0A7N2MXC7</accession>
<dbReference type="InterPro" id="IPR056690">
    <property type="entry name" value="DUF7788"/>
</dbReference>
<dbReference type="InterPro" id="IPR011205">
    <property type="entry name" value="UCP015417_vWA"/>
</dbReference>
<dbReference type="AlphaFoldDB" id="A0A7N2MXC7"/>
<dbReference type="EnsemblPlants" id="QL11p032020:mrna">
    <property type="protein sequence ID" value="QL11p032020:mrna:CDS:1"/>
    <property type="gene ID" value="QL11p032020"/>
</dbReference>
<reference evidence="4" key="2">
    <citation type="submission" date="2021-01" db="UniProtKB">
        <authorList>
            <consortium name="EnsemblPlants"/>
        </authorList>
    </citation>
    <scope>IDENTIFICATION</scope>
</reference>
<evidence type="ECO:0000313" key="4">
    <source>
        <dbReference type="EnsemblPlants" id="QL11p032020:mrna:CDS:1"/>
    </source>
</evidence>
<dbReference type="PANTHER" id="PTHR31373:SF17">
    <property type="entry name" value="OS06G0652100 PROTEIN"/>
    <property type="match status" value="1"/>
</dbReference>
<dbReference type="RefSeq" id="XP_030941756.1">
    <property type="nucleotide sequence ID" value="XM_031085896.1"/>
</dbReference>
<protein>
    <submittedName>
        <fullName evidence="4">Uncharacterized protein</fullName>
    </submittedName>
</protein>
<dbReference type="OMA" id="EVVECEW"/>
<dbReference type="KEGG" id="qlo:115966727"/>
<feature type="domain" description="DUF7788" evidence="3">
    <location>
        <begin position="384"/>
        <end position="567"/>
    </location>
</feature>
<dbReference type="InParanoid" id="A0A7N2MXC7"/>
<dbReference type="GeneID" id="115966727"/>
<dbReference type="Pfam" id="PF25043">
    <property type="entry name" value="DUF7788"/>
    <property type="match status" value="1"/>
</dbReference>
<dbReference type="EMBL" id="LRBV02000011">
    <property type="status" value="NOT_ANNOTATED_CDS"/>
    <property type="molecule type" value="Genomic_DNA"/>
</dbReference>
<dbReference type="OrthoDB" id="1149618at2759"/>
<gene>
    <name evidence="4" type="primary">LOC115966727</name>
</gene>
<evidence type="ECO:0000259" key="3">
    <source>
        <dbReference type="Pfam" id="PF25043"/>
    </source>
</evidence>
<evidence type="ECO:0000259" key="2">
    <source>
        <dbReference type="Pfam" id="PF11443"/>
    </source>
</evidence>
<proteinExistence type="predicted"/>
<dbReference type="PANTHER" id="PTHR31373">
    <property type="entry name" value="OS06G0652100 PROTEIN"/>
    <property type="match status" value="1"/>
</dbReference>
<keyword evidence="5" id="KW-1185">Reference proteome</keyword>
<organism evidence="4 5">
    <name type="scientific">Quercus lobata</name>
    <name type="common">Valley oak</name>
    <dbReference type="NCBI Taxonomy" id="97700"/>
    <lineage>
        <taxon>Eukaryota</taxon>
        <taxon>Viridiplantae</taxon>
        <taxon>Streptophyta</taxon>
        <taxon>Embryophyta</taxon>
        <taxon>Tracheophyta</taxon>
        <taxon>Spermatophyta</taxon>
        <taxon>Magnoliopsida</taxon>
        <taxon>eudicotyledons</taxon>
        <taxon>Gunneridae</taxon>
        <taxon>Pentapetalae</taxon>
        <taxon>rosids</taxon>
        <taxon>fabids</taxon>
        <taxon>Fagales</taxon>
        <taxon>Fagaceae</taxon>
        <taxon>Quercus</taxon>
    </lineage>
</organism>
<evidence type="ECO:0000313" key="5">
    <source>
        <dbReference type="Proteomes" id="UP000594261"/>
    </source>
</evidence>
<dbReference type="Pfam" id="PF11443">
    <property type="entry name" value="DUF2828"/>
    <property type="match status" value="1"/>
</dbReference>
<dbReference type="PIRSF" id="PIRSF015417">
    <property type="entry name" value="T31B5_30_vWA"/>
    <property type="match status" value="1"/>
</dbReference>
<feature type="region of interest" description="Disordered" evidence="1">
    <location>
        <begin position="1"/>
        <end position="29"/>
    </location>
</feature>
<dbReference type="Proteomes" id="UP000594261">
    <property type="component" value="Chromosome 11"/>
</dbReference>
<dbReference type="InterPro" id="IPR058580">
    <property type="entry name" value="DUF2828"/>
</dbReference>
<sequence length="596" mass="67802">MAPPPAPSLLGPPALRHTNPKTPQKLPQNLTFPTLTPTLDLFFKPTANLDQNIVTHYVQQAWQHEPLTALKLIFNLSLVNRDVFFSAVEWLKENHLNTLSLNLQNFVRFGCLNVLPQLLNNWVLKKKVRMSRYHPPRPWPWPYSMKKKTVEKNNMEGDLRKDKHIITIRGKRAVKIYNSNSDYRYLFVCIADLFAKLLKSDIEYLKSGEIDKISMASKWCPSLDSLEDQRTLLCEGIARRVFPRDSDPEYKDIDEAHYAYRAQDRLQNEILVPLRKALVGAKRCESVPPKPALSDDMKKLYAEIFDKTIGFYCPGRNCDLPFSKIRENKYKAYLEIATVCVKASGPLLPNEIVVDLNNGVDSEVVECEWQRLVRHMKSKGRLKNCLAICDLSKNIGAMQMDLCASMGVLVSELSDEPWKGKAITCSHNPMLCKIEGDNLQSKIKFMKGQECDDNIDFKMVYDLLLEFSMAEKLSPDRMVKTVLVFSYDFGGKEFSDKVLSHKEFTDKLFSHKGFQQEGYMVLPEIIFCDLGDASISVARKCERLALIGVSVESLTALLEGNAHPSIEDLVKLVSTPEDLMESAISGEGYNDLIVFD</sequence>
<feature type="domain" description="DUF2828" evidence="2">
    <location>
        <begin position="34"/>
        <end position="382"/>
    </location>
</feature>
<dbReference type="Gramene" id="QL11p032020:mrna">
    <property type="protein sequence ID" value="QL11p032020:mrna:CDS:1"/>
    <property type="gene ID" value="QL11p032020"/>
</dbReference>